<accession>A0A383AKD3</accession>
<dbReference type="EMBL" id="UINC01192482">
    <property type="protein sequence ID" value="SVE07645.1"/>
    <property type="molecule type" value="Genomic_DNA"/>
</dbReference>
<sequence length="63" mass="7502">MKKTESKKTETKKTETKKTETKKPTVGTKRPFWDGRSRASTPGYRENYNSIFKQKRNFRRSSK</sequence>
<evidence type="ECO:0000256" key="1">
    <source>
        <dbReference type="SAM" id="MobiDB-lite"/>
    </source>
</evidence>
<feature type="compositionally biased region" description="Basic residues" evidence="1">
    <location>
        <begin position="53"/>
        <end position="63"/>
    </location>
</feature>
<organism evidence="2">
    <name type="scientific">marine metagenome</name>
    <dbReference type="NCBI Taxonomy" id="408172"/>
    <lineage>
        <taxon>unclassified sequences</taxon>
        <taxon>metagenomes</taxon>
        <taxon>ecological metagenomes</taxon>
    </lineage>
</organism>
<evidence type="ECO:0000313" key="2">
    <source>
        <dbReference type="EMBL" id="SVE07645.1"/>
    </source>
</evidence>
<dbReference type="AlphaFoldDB" id="A0A383AKD3"/>
<feature type="compositionally biased region" description="Basic and acidic residues" evidence="1">
    <location>
        <begin position="1"/>
        <end position="23"/>
    </location>
</feature>
<feature type="region of interest" description="Disordered" evidence="1">
    <location>
        <begin position="1"/>
        <end position="63"/>
    </location>
</feature>
<gene>
    <name evidence="2" type="ORF">METZ01_LOCUS460499</name>
</gene>
<reference evidence="2" key="1">
    <citation type="submission" date="2018-05" db="EMBL/GenBank/DDBJ databases">
        <authorList>
            <person name="Lanie J.A."/>
            <person name="Ng W.-L."/>
            <person name="Kazmierczak K.M."/>
            <person name="Andrzejewski T.M."/>
            <person name="Davidsen T.M."/>
            <person name="Wayne K.J."/>
            <person name="Tettelin H."/>
            <person name="Glass J.I."/>
            <person name="Rusch D."/>
            <person name="Podicherti R."/>
            <person name="Tsui H.-C.T."/>
            <person name="Winkler M.E."/>
        </authorList>
    </citation>
    <scope>NUCLEOTIDE SEQUENCE</scope>
</reference>
<name>A0A383AKD3_9ZZZZ</name>
<proteinExistence type="predicted"/>
<protein>
    <submittedName>
        <fullName evidence="2">Uncharacterized protein</fullName>
    </submittedName>
</protein>